<dbReference type="Gene3D" id="3.30.1150.10">
    <property type="match status" value="1"/>
</dbReference>
<comment type="similarity">
    <text evidence="3">Belongs to the TonB family.</text>
</comment>
<reference evidence="14 15" key="1">
    <citation type="journal article" date="2013" name="PLoS ONE">
        <title>Cultivation and Complete Genome Sequencing of Gloeobacter kilaueensis sp. nov., from a Lava Cave in Kilauea Caldera, Hawai'i.</title>
        <authorList>
            <person name="Saw J.H."/>
            <person name="Schatz M."/>
            <person name="Brown M.V."/>
            <person name="Kunkel D.D."/>
            <person name="Foster J.S."/>
            <person name="Shick H."/>
            <person name="Christensen S."/>
            <person name="Hou S."/>
            <person name="Wan X."/>
            <person name="Donachie S.P."/>
        </authorList>
    </citation>
    <scope>NUCLEOTIDE SEQUENCE [LARGE SCALE GENOMIC DNA]</scope>
    <source>
        <strain evidence="15">JS</strain>
    </source>
</reference>
<dbReference type="KEGG" id="glj:GKIL_0683"/>
<feature type="compositionally biased region" description="Pro residues" evidence="11">
    <location>
        <begin position="330"/>
        <end position="343"/>
    </location>
</feature>
<dbReference type="RefSeq" id="WP_023171974.1">
    <property type="nucleotide sequence ID" value="NC_022600.1"/>
</dbReference>
<dbReference type="STRING" id="1183438.GKIL_0683"/>
<keyword evidence="4" id="KW-0813">Transport</keyword>
<keyword evidence="10 12" id="KW-0472">Membrane</keyword>
<dbReference type="GO" id="GO:0055085">
    <property type="term" value="P:transmembrane transport"/>
    <property type="evidence" value="ECO:0007669"/>
    <property type="project" value="InterPro"/>
</dbReference>
<dbReference type="eggNOG" id="COG1714">
    <property type="taxonomic scope" value="Bacteria"/>
</dbReference>
<evidence type="ECO:0000256" key="2">
    <source>
        <dbReference type="ARBA" id="ARBA00004383"/>
    </source>
</evidence>
<feature type="transmembrane region" description="Helical" evidence="12">
    <location>
        <begin position="64"/>
        <end position="84"/>
    </location>
</feature>
<evidence type="ECO:0000256" key="6">
    <source>
        <dbReference type="ARBA" id="ARBA00022519"/>
    </source>
</evidence>
<name>U5QH42_GLOK1</name>
<evidence type="ECO:0000259" key="13">
    <source>
        <dbReference type="PROSITE" id="PS52015"/>
    </source>
</evidence>
<dbReference type="PANTHER" id="PTHR33446:SF13">
    <property type="entry name" value="TONB PROTEIN"/>
    <property type="match status" value="1"/>
</dbReference>
<evidence type="ECO:0000256" key="12">
    <source>
        <dbReference type="SAM" id="Phobius"/>
    </source>
</evidence>
<accession>U5QH42</accession>
<dbReference type="AlphaFoldDB" id="U5QH42"/>
<feature type="transmembrane region" description="Helical" evidence="12">
    <location>
        <begin position="174"/>
        <end position="195"/>
    </location>
</feature>
<evidence type="ECO:0000256" key="5">
    <source>
        <dbReference type="ARBA" id="ARBA00022475"/>
    </source>
</evidence>
<gene>
    <name evidence="14" type="primary">kgd</name>
    <name evidence="14" type="ORF">GKIL_0683</name>
</gene>
<keyword evidence="8" id="KW-0653">Protein transport</keyword>
<evidence type="ECO:0000256" key="11">
    <source>
        <dbReference type="SAM" id="MobiDB-lite"/>
    </source>
</evidence>
<dbReference type="NCBIfam" id="TIGR01352">
    <property type="entry name" value="tonB_Cterm"/>
    <property type="match status" value="1"/>
</dbReference>
<evidence type="ECO:0000256" key="1">
    <source>
        <dbReference type="ARBA" id="ARBA00004141"/>
    </source>
</evidence>
<feature type="compositionally biased region" description="Low complexity" evidence="11">
    <location>
        <begin position="350"/>
        <end position="371"/>
    </location>
</feature>
<keyword evidence="15" id="KW-1185">Reference proteome</keyword>
<feature type="region of interest" description="Disordered" evidence="11">
    <location>
        <begin position="209"/>
        <end position="400"/>
    </location>
</feature>
<evidence type="ECO:0000256" key="10">
    <source>
        <dbReference type="ARBA" id="ARBA00023136"/>
    </source>
</evidence>
<dbReference type="InterPro" id="IPR037682">
    <property type="entry name" value="TonB_C"/>
</dbReference>
<dbReference type="PROSITE" id="PS52015">
    <property type="entry name" value="TONB_CTD"/>
    <property type="match status" value="1"/>
</dbReference>
<dbReference type="OrthoDB" id="505469at2"/>
<feature type="compositionally biased region" description="Pro residues" evidence="11">
    <location>
        <begin position="290"/>
        <end position="316"/>
    </location>
</feature>
<feature type="domain" description="TonB C-terminal" evidence="13">
    <location>
        <begin position="402"/>
        <end position="497"/>
    </location>
</feature>
<evidence type="ECO:0000256" key="7">
    <source>
        <dbReference type="ARBA" id="ARBA00022692"/>
    </source>
</evidence>
<proteinExistence type="inferred from homology"/>
<dbReference type="GO" id="GO:0015031">
    <property type="term" value="P:protein transport"/>
    <property type="evidence" value="ECO:0007669"/>
    <property type="project" value="UniProtKB-KW"/>
</dbReference>
<dbReference type="EMBL" id="CP003587">
    <property type="protein sequence ID" value="AGY56929.1"/>
    <property type="molecule type" value="Genomic_DNA"/>
</dbReference>
<dbReference type="eggNOG" id="COG0810">
    <property type="taxonomic scope" value="Bacteria"/>
</dbReference>
<evidence type="ECO:0000256" key="4">
    <source>
        <dbReference type="ARBA" id="ARBA00022448"/>
    </source>
</evidence>
<dbReference type="SUPFAM" id="SSF74653">
    <property type="entry name" value="TolA/TonB C-terminal domain"/>
    <property type="match status" value="1"/>
</dbReference>
<dbReference type="GO" id="GO:0005886">
    <property type="term" value="C:plasma membrane"/>
    <property type="evidence" value="ECO:0007669"/>
    <property type="project" value="UniProtKB-SubCell"/>
</dbReference>
<dbReference type="HOGENOM" id="CLU_544870_0_0_3"/>
<dbReference type="PRINTS" id="PR01217">
    <property type="entry name" value="PRICHEXTENSN"/>
</dbReference>
<organism evidence="14 15">
    <name type="scientific">Gloeobacter kilaueensis (strain ATCC BAA-2537 / CCAP 1431/1 / ULC 316 / JS1)</name>
    <dbReference type="NCBI Taxonomy" id="1183438"/>
    <lineage>
        <taxon>Bacteria</taxon>
        <taxon>Bacillati</taxon>
        <taxon>Cyanobacteriota</taxon>
        <taxon>Cyanophyceae</taxon>
        <taxon>Gloeobacterales</taxon>
        <taxon>Gloeobacteraceae</taxon>
        <taxon>Gloeobacter</taxon>
    </lineage>
</organism>
<protein>
    <submittedName>
        <fullName evidence="14">Alpha-ketoglutarate decarboxylase</fullName>
    </submittedName>
</protein>
<feature type="transmembrane region" description="Helical" evidence="12">
    <location>
        <begin position="36"/>
        <end position="58"/>
    </location>
</feature>
<keyword evidence="7 12" id="KW-0812">Transmembrane</keyword>
<sequence length="500" mass="53251">MTANLLTRTRSSTRLQIVRPLASLWFRFCAALLEQAILLLAAFAIVQSVGALLSLLGATVASPLLAWITVGLYGLLVLFNYLVLPLRNKGQTLGMQLVGIRIVRMDDEKLTAGTLLLRHLLGYPLSLLPLALGFITAALDSDKQGWHDKIADTKVIADPRRTVANLYPAIVSSFFIHVLVILSAIVLAIIIPLLLQALHIQFPDLKPEEPPPPPVVIDIDQTDPNLKPRPNAVRANHNSVAKKRNRELPTDTGVRGAQQSKPTPRPRVAQQPPAPAPEPEPKPEVEPPKPKPVPVPKLKAAPPPSPDPILPKPVEPPKVTSPELSALKPEPAPDNTPPAPAPPTRRRRTSSSSGSGLGTASALGGPLSASSRGGGNGGLGSSGALNPGSDGPGSGVDAQEDIDWGPYMAALQRKVKRNWITPEAGNSRRTVLVFSVSKSGDVTNLRVARSSGSRSSDDAAIDAVQRAAPFARLPVGYKNDRIDIQFTFDINVFGATQGDF</sequence>
<dbReference type="Proteomes" id="UP000017396">
    <property type="component" value="Chromosome"/>
</dbReference>
<dbReference type="InterPro" id="IPR006260">
    <property type="entry name" value="TonB/TolA_C"/>
</dbReference>
<evidence type="ECO:0000313" key="14">
    <source>
        <dbReference type="EMBL" id="AGY56929.1"/>
    </source>
</evidence>
<dbReference type="InterPro" id="IPR051045">
    <property type="entry name" value="TonB-dependent_transducer"/>
</dbReference>
<keyword evidence="6" id="KW-0997">Cell inner membrane</keyword>
<feature type="compositionally biased region" description="Gly residues" evidence="11">
    <location>
        <begin position="372"/>
        <end position="381"/>
    </location>
</feature>
<keyword evidence="5" id="KW-1003">Cell membrane</keyword>
<dbReference type="Pfam" id="PF06271">
    <property type="entry name" value="RDD"/>
    <property type="match status" value="1"/>
</dbReference>
<comment type="subcellular location">
    <subcellularLocation>
        <location evidence="2">Cell inner membrane</location>
        <topology evidence="2">Single-pass membrane protein</topology>
        <orientation evidence="2">Periplasmic side</orientation>
    </subcellularLocation>
    <subcellularLocation>
        <location evidence="1">Membrane</location>
        <topology evidence="1">Multi-pass membrane protein</topology>
    </subcellularLocation>
</comment>
<dbReference type="PANTHER" id="PTHR33446">
    <property type="entry name" value="PROTEIN TONB-RELATED"/>
    <property type="match status" value="1"/>
</dbReference>
<keyword evidence="9 12" id="KW-1133">Transmembrane helix</keyword>
<dbReference type="InterPro" id="IPR010432">
    <property type="entry name" value="RDD"/>
</dbReference>
<evidence type="ECO:0000313" key="15">
    <source>
        <dbReference type="Proteomes" id="UP000017396"/>
    </source>
</evidence>
<evidence type="ECO:0000256" key="3">
    <source>
        <dbReference type="ARBA" id="ARBA00006555"/>
    </source>
</evidence>
<feature type="compositionally biased region" description="Basic and acidic residues" evidence="11">
    <location>
        <begin position="279"/>
        <end position="289"/>
    </location>
</feature>
<evidence type="ECO:0000256" key="9">
    <source>
        <dbReference type="ARBA" id="ARBA00022989"/>
    </source>
</evidence>
<dbReference type="Pfam" id="PF13103">
    <property type="entry name" value="TonB_2"/>
    <property type="match status" value="1"/>
</dbReference>
<evidence type="ECO:0000256" key="8">
    <source>
        <dbReference type="ARBA" id="ARBA00022927"/>
    </source>
</evidence>